<dbReference type="Gene3D" id="1.10.240.10">
    <property type="entry name" value="Tyrosyl-Transfer RNA Synthetase"/>
    <property type="match status" value="1"/>
</dbReference>
<keyword evidence="3 8" id="KW-0547">Nucleotide-binding</keyword>
<dbReference type="SUPFAM" id="SSF52374">
    <property type="entry name" value="Nucleotidylyl transferase"/>
    <property type="match status" value="1"/>
</dbReference>
<comment type="subcellular location">
    <subcellularLocation>
        <location evidence="8">Cytoplasm</location>
    </subcellularLocation>
</comment>
<protein>
    <recommendedName>
        <fullName evidence="8">Tryptophan--tRNA ligase</fullName>
        <ecNumber evidence="8">6.1.1.2</ecNumber>
    </recommendedName>
    <alternativeName>
        <fullName evidence="8">Tryptophanyl-tRNA synthetase</fullName>
        <shortName evidence="8">TrpRS</shortName>
    </alternativeName>
</protein>
<evidence type="ECO:0000256" key="8">
    <source>
        <dbReference type="HAMAP-Rule" id="MF_00140"/>
    </source>
</evidence>
<comment type="function">
    <text evidence="8">Catalyzes the attachment of tryptophan to tRNA(Trp).</text>
</comment>
<dbReference type="EMBL" id="MHIP01000055">
    <property type="protein sequence ID" value="OGY53398.1"/>
    <property type="molecule type" value="Genomic_DNA"/>
</dbReference>
<comment type="catalytic activity">
    <reaction evidence="7 8">
        <text>tRNA(Trp) + L-tryptophan + ATP = L-tryptophyl-tRNA(Trp) + AMP + diphosphate + H(+)</text>
        <dbReference type="Rhea" id="RHEA:24080"/>
        <dbReference type="Rhea" id="RHEA-COMP:9671"/>
        <dbReference type="Rhea" id="RHEA-COMP:9705"/>
        <dbReference type="ChEBI" id="CHEBI:15378"/>
        <dbReference type="ChEBI" id="CHEBI:30616"/>
        <dbReference type="ChEBI" id="CHEBI:33019"/>
        <dbReference type="ChEBI" id="CHEBI:57912"/>
        <dbReference type="ChEBI" id="CHEBI:78442"/>
        <dbReference type="ChEBI" id="CHEBI:78535"/>
        <dbReference type="ChEBI" id="CHEBI:456215"/>
        <dbReference type="EC" id="6.1.1.2"/>
    </reaction>
</comment>
<keyword evidence="8" id="KW-0963">Cytoplasm</keyword>
<dbReference type="InterPro" id="IPR050203">
    <property type="entry name" value="Trp-tRNA_synthetase"/>
</dbReference>
<accession>A0A1G1YM18</accession>
<dbReference type="AlphaFoldDB" id="A0A1G1YM18"/>
<feature type="short sequence motif" description="'KMSKS' region" evidence="8">
    <location>
        <begin position="194"/>
        <end position="198"/>
    </location>
</feature>
<dbReference type="Pfam" id="PF00579">
    <property type="entry name" value="tRNA-synt_1b"/>
    <property type="match status" value="1"/>
</dbReference>
<evidence type="ECO:0000256" key="4">
    <source>
        <dbReference type="ARBA" id="ARBA00022840"/>
    </source>
</evidence>
<comment type="subunit">
    <text evidence="8">Homodimer.</text>
</comment>
<evidence type="ECO:0000256" key="3">
    <source>
        <dbReference type="ARBA" id="ARBA00022741"/>
    </source>
</evidence>
<dbReference type="PANTHER" id="PTHR43766:SF1">
    <property type="entry name" value="TRYPTOPHAN--TRNA LIGASE, MITOCHONDRIAL"/>
    <property type="match status" value="1"/>
</dbReference>
<keyword evidence="6 8" id="KW-0030">Aminoacyl-tRNA synthetase</keyword>
<dbReference type="EC" id="6.1.1.2" evidence="8"/>
<dbReference type="HAMAP" id="MF_00140_B">
    <property type="entry name" value="Trp_tRNA_synth_B"/>
    <property type="match status" value="1"/>
</dbReference>
<evidence type="ECO:0000256" key="7">
    <source>
        <dbReference type="ARBA" id="ARBA00049929"/>
    </source>
</evidence>
<sequence>MIKEIILSGIQPTGKLHIGNYLGALKNFVALQDQHECYFFIADYHSITENYEPNTKPQQVMELATDFLAAGLNPKKCTISVQSHVAEHTELAWIFNCVTPISYLERMTQYKDKANQQQKNINVGLFDYPVLQAADILMYRVTAVPVGQDQDQHVELTRQIARFFNNRFGQTFTEPKTIHTDTPKVMSLLTPEKKMSKSLGDNHCLYIDDEPKVIAAKLAKAVTDTGDGQGLGARNLLDLIKIFSDDKTYKRFQAEKNSGTLKYSELKEILAQDIADYFADFRKRKKQISQKEVEKTLADGAKKAQAIAQKTMAEVRIKIGIR</sequence>
<reference evidence="10 11" key="1">
    <citation type="journal article" date="2016" name="Nat. Commun.">
        <title>Thousands of microbial genomes shed light on interconnected biogeochemical processes in an aquifer system.</title>
        <authorList>
            <person name="Anantharaman K."/>
            <person name="Brown C.T."/>
            <person name="Hug L.A."/>
            <person name="Sharon I."/>
            <person name="Castelle C.J."/>
            <person name="Probst A.J."/>
            <person name="Thomas B.C."/>
            <person name="Singh A."/>
            <person name="Wilkins M.J."/>
            <person name="Karaoz U."/>
            <person name="Brodie E.L."/>
            <person name="Williams K.H."/>
            <person name="Hubbard S.S."/>
            <person name="Banfield J.F."/>
        </authorList>
    </citation>
    <scope>NUCLEOTIDE SEQUENCE [LARGE SCALE GENOMIC DNA]</scope>
</reference>
<feature type="binding site" evidence="8">
    <location>
        <begin position="11"/>
        <end position="13"/>
    </location>
    <ligand>
        <name>ATP</name>
        <dbReference type="ChEBI" id="CHEBI:30616"/>
    </ligand>
</feature>
<proteinExistence type="inferred from homology"/>
<gene>
    <name evidence="8" type="primary">trpS</name>
    <name evidence="10" type="ORF">A3A24_00270</name>
</gene>
<evidence type="ECO:0000313" key="10">
    <source>
        <dbReference type="EMBL" id="OGY53398.1"/>
    </source>
</evidence>
<keyword evidence="4 8" id="KW-0067">ATP-binding</keyword>
<dbReference type="CDD" id="cd00806">
    <property type="entry name" value="TrpRS_core"/>
    <property type="match status" value="1"/>
</dbReference>
<evidence type="ECO:0000313" key="11">
    <source>
        <dbReference type="Proteomes" id="UP000176512"/>
    </source>
</evidence>
<feature type="binding site" evidence="8">
    <location>
        <position position="185"/>
    </location>
    <ligand>
        <name>ATP</name>
        <dbReference type="ChEBI" id="CHEBI:30616"/>
    </ligand>
</feature>
<evidence type="ECO:0000256" key="2">
    <source>
        <dbReference type="ARBA" id="ARBA00022598"/>
    </source>
</evidence>
<keyword evidence="2 8" id="KW-0436">Ligase</keyword>
<dbReference type="NCBIfam" id="TIGR00233">
    <property type="entry name" value="trpS"/>
    <property type="match status" value="1"/>
</dbReference>
<dbReference type="Proteomes" id="UP000176512">
    <property type="component" value="Unassembled WGS sequence"/>
</dbReference>
<feature type="binding site" evidence="8">
    <location>
        <begin position="19"/>
        <end position="20"/>
    </location>
    <ligand>
        <name>ATP</name>
        <dbReference type="ChEBI" id="CHEBI:30616"/>
    </ligand>
</feature>
<evidence type="ECO:0000256" key="9">
    <source>
        <dbReference type="RuleBase" id="RU363036"/>
    </source>
</evidence>
<dbReference type="GO" id="GO:0006436">
    <property type="term" value="P:tryptophanyl-tRNA aminoacylation"/>
    <property type="evidence" value="ECO:0007669"/>
    <property type="project" value="UniProtKB-UniRule"/>
</dbReference>
<comment type="similarity">
    <text evidence="1 8 9">Belongs to the class-I aminoacyl-tRNA synthetase family.</text>
</comment>
<dbReference type="InterPro" id="IPR002305">
    <property type="entry name" value="aa-tRNA-synth_Ic"/>
</dbReference>
<evidence type="ECO:0000256" key="6">
    <source>
        <dbReference type="ARBA" id="ARBA00023146"/>
    </source>
</evidence>
<dbReference type="GO" id="GO:0004830">
    <property type="term" value="F:tryptophan-tRNA ligase activity"/>
    <property type="evidence" value="ECO:0007669"/>
    <property type="project" value="UniProtKB-UniRule"/>
</dbReference>
<feature type="binding site" evidence="8">
    <location>
        <begin position="194"/>
        <end position="198"/>
    </location>
    <ligand>
        <name>ATP</name>
        <dbReference type="ChEBI" id="CHEBI:30616"/>
    </ligand>
</feature>
<dbReference type="Gene3D" id="3.40.50.620">
    <property type="entry name" value="HUPs"/>
    <property type="match status" value="1"/>
</dbReference>
<dbReference type="InterPro" id="IPR001412">
    <property type="entry name" value="aa-tRNA-synth_I_CS"/>
</dbReference>
<feature type="short sequence motif" description="'HIGH' region" evidence="8">
    <location>
        <begin position="12"/>
        <end position="20"/>
    </location>
</feature>
<keyword evidence="5 8" id="KW-0648">Protein biosynthesis</keyword>
<feature type="binding site" evidence="8">
    <location>
        <begin position="147"/>
        <end position="149"/>
    </location>
    <ligand>
        <name>ATP</name>
        <dbReference type="ChEBI" id="CHEBI:30616"/>
    </ligand>
</feature>
<name>A0A1G1YM18_9BACT</name>
<dbReference type="GO" id="GO:0005829">
    <property type="term" value="C:cytosol"/>
    <property type="evidence" value="ECO:0007669"/>
    <property type="project" value="TreeGrafter"/>
</dbReference>
<dbReference type="InterPro" id="IPR014729">
    <property type="entry name" value="Rossmann-like_a/b/a_fold"/>
</dbReference>
<comment type="caution">
    <text evidence="10">The sequence shown here is derived from an EMBL/GenBank/DDBJ whole genome shotgun (WGS) entry which is preliminary data.</text>
</comment>
<dbReference type="PANTHER" id="PTHR43766">
    <property type="entry name" value="TRYPTOPHAN--TRNA LIGASE, MITOCHONDRIAL"/>
    <property type="match status" value="1"/>
</dbReference>
<dbReference type="PROSITE" id="PS00178">
    <property type="entry name" value="AA_TRNA_LIGASE_I"/>
    <property type="match status" value="1"/>
</dbReference>
<evidence type="ECO:0000256" key="5">
    <source>
        <dbReference type="ARBA" id="ARBA00022917"/>
    </source>
</evidence>
<evidence type="ECO:0000256" key="1">
    <source>
        <dbReference type="ARBA" id="ARBA00005594"/>
    </source>
</evidence>
<dbReference type="InterPro" id="IPR024109">
    <property type="entry name" value="Trp-tRNA-ligase_bac-type"/>
</dbReference>
<dbReference type="InterPro" id="IPR002306">
    <property type="entry name" value="Trp-tRNA-ligase"/>
</dbReference>
<organism evidence="10 11">
    <name type="scientific">Candidatus Buchananbacteria bacterium RIFCSPLOWO2_01_FULL_46_12</name>
    <dbReference type="NCBI Taxonomy" id="1797546"/>
    <lineage>
        <taxon>Bacteria</taxon>
        <taxon>Candidatus Buchananiibacteriota</taxon>
    </lineage>
</organism>
<dbReference type="GO" id="GO:0005524">
    <property type="term" value="F:ATP binding"/>
    <property type="evidence" value="ECO:0007669"/>
    <property type="project" value="UniProtKB-UniRule"/>
</dbReference>
<dbReference type="PRINTS" id="PR01039">
    <property type="entry name" value="TRNASYNTHTRP"/>
</dbReference>
<feature type="binding site" evidence="8">
    <location>
        <position position="135"/>
    </location>
    <ligand>
        <name>L-tryptophan</name>
        <dbReference type="ChEBI" id="CHEBI:57912"/>
    </ligand>
</feature>